<gene>
    <name evidence="1" type="ORF">QYM36_009941</name>
</gene>
<dbReference type="Proteomes" id="UP001187531">
    <property type="component" value="Unassembled WGS sequence"/>
</dbReference>
<comment type="caution">
    <text evidence="1">The sequence shown here is derived from an EMBL/GenBank/DDBJ whole genome shotgun (WGS) entry which is preliminary data.</text>
</comment>
<protein>
    <submittedName>
        <fullName evidence="1">Uncharacterized protein</fullName>
    </submittedName>
</protein>
<sequence length="136" mass="15303">MAPRPNRQVSQSRALIQEPAIDMLFLAETERKQRDEKRFNFVVAGLPENDGCTDAEKAVKLCEDHDLGARLTDTEILETVRIGKAPLGGKPKLLLVKLKRNSPDSLKKRQQIVKGAPVLRTSSDDEIRKNIYINLI</sequence>
<reference evidence="1" key="1">
    <citation type="submission" date="2023-07" db="EMBL/GenBank/DDBJ databases">
        <title>Chromosome-level genome assembly of Artemia franciscana.</title>
        <authorList>
            <person name="Jo E."/>
        </authorList>
    </citation>
    <scope>NUCLEOTIDE SEQUENCE</scope>
    <source>
        <tissue evidence="1">Whole body</tissue>
    </source>
</reference>
<name>A0AA88I485_ARTSF</name>
<accession>A0AA88I485</accession>
<keyword evidence="2" id="KW-1185">Reference proteome</keyword>
<proteinExistence type="predicted"/>
<evidence type="ECO:0000313" key="1">
    <source>
        <dbReference type="EMBL" id="KAK2715117.1"/>
    </source>
</evidence>
<organism evidence="1 2">
    <name type="scientific">Artemia franciscana</name>
    <name type="common">Brine shrimp</name>
    <name type="synonym">Artemia sanfranciscana</name>
    <dbReference type="NCBI Taxonomy" id="6661"/>
    <lineage>
        <taxon>Eukaryota</taxon>
        <taxon>Metazoa</taxon>
        <taxon>Ecdysozoa</taxon>
        <taxon>Arthropoda</taxon>
        <taxon>Crustacea</taxon>
        <taxon>Branchiopoda</taxon>
        <taxon>Anostraca</taxon>
        <taxon>Artemiidae</taxon>
        <taxon>Artemia</taxon>
    </lineage>
</organism>
<dbReference type="AlphaFoldDB" id="A0AA88I485"/>
<dbReference type="EMBL" id="JAVRJZ010000012">
    <property type="protein sequence ID" value="KAK2715117.1"/>
    <property type="molecule type" value="Genomic_DNA"/>
</dbReference>
<evidence type="ECO:0000313" key="2">
    <source>
        <dbReference type="Proteomes" id="UP001187531"/>
    </source>
</evidence>